<protein>
    <recommendedName>
        <fullName evidence="8 9">Polyphosphate kinase</fullName>
        <ecNumber evidence="8 9">2.7.4.1</ecNumber>
    </recommendedName>
    <alternativeName>
        <fullName evidence="8">ATP-polyphosphate phosphotransferase</fullName>
    </alternativeName>
    <alternativeName>
        <fullName evidence="8">Polyphosphoric acid kinase</fullName>
    </alternativeName>
</protein>
<comment type="cofactor">
    <cofactor evidence="8">
        <name>Mg(2+)</name>
        <dbReference type="ChEBI" id="CHEBI:18420"/>
    </cofactor>
</comment>
<dbReference type="Pfam" id="PF02503">
    <property type="entry name" value="PP_kinase"/>
    <property type="match status" value="1"/>
</dbReference>
<dbReference type="SUPFAM" id="SSF140356">
    <property type="entry name" value="PPK N-terminal domain-like"/>
    <property type="match status" value="1"/>
</dbReference>
<dbReference type="eggNOG" id="arCOG04535">
    <property type="taxonomic scope" value="Archaea"/>
</dbReference>
<evidence type="ECO:0000256" key="8">
    <source>
        <dbReference type="HAMAP-Rule" id="MF_00347"/>
    </source>
</evidence>
<name>B8GKW6_METPE</name>
<feature type="domain" description="Polyphosphate kinase N-terminal" evidence="11">
    <location>
        <begin position="26"/>
        <end position="131"/>
    </location>
</feature>
<keyword evidence="7 8" id="KW-0460">Magnesium</keyword>
<dbReference type="GO" id="GO:0008976">
    <property type="term" value="F:polyphosphate kinase activity"/>
    <property type="evidence" value="ECO:0007669"/>
    <property type="project" value="UniProtKB-UniRule"/>
</dbReference>
<dbReference type="SUPFAM" id="SSF143724">
    <property type="entry name" value="PHP14-like"/>
    <property type="match status" value="1"/>
</dbReference>
<dbReference type="NCBIfam" id="TIGR03705">
    <property type="entry name" value="poly_P_kin"/>
    <property type="match status" value="1"/>
</dbReference>
<dbReference type="HOGENOM" id="CLU_009678_5_0_2"/>
<dbReference type="OrthoDB" id="74512at2157"/>
<dbReference type="InterPro" id="IPR003414">
    <property type="entry name" value="PP_kinase"/>
</dbReference>
<comment type="similarity">
    <text evidence="8 9">Belongs to the polyphosphate kinase 1 (PPK1) family.</text>
</comment>
<evidence type="ECO:0000259" key="11">
    <source>
        <dbReference type="Pfam" id="PF13089"/>
    </source>
</evidence>
<dbReference type="HAMAP" id="MF_00347">
    <property type="entry name" value="Polyphosphate_kinase"/>
    <property type="match status" value="1"/>
</dbReference>
<dbReference type="AlphaFoldDB" id="B8GKW6"/>
<keyword evidence="4 8" id="KW-0547">Nucleotide-binding</keyword>
<dbReference type="Pfam" id="PF13090">
    <property type="entry name" value="PP_kinase_C"/>
    <property type="match status" value="1"/>
</dbReference>
<feature type="domain" description="Polyphosphate kinase C-terminal" evidence="13">
    <location>
        <begin position="354"/>
        <end position="517"/>
    </location>
</feature>
<dbReference type="InterPro" id="IPR024953">
    <property type="entry name" value="PP_kinase_middle"/>
</dbReference>
<dbReference type="InterPro" id="IPR036832">
    <property type="entry name" value="PPK_N_dom_sf"/>
</dbReference>
<feature type="domain" description="Polyphosphate kinase C-terminal" evidence="12">
    <location>
        <begin position="525"/>
        <end position="695"/>
    </location>
</feature>
<dbReference type="GO" id="GO:0006799">
    <property type="term" value="P:polyphosphate biosynthetic process"/>
    <property type="evidence" value="ECO:0007669"/>
    <property type="project" value="UniProtKB-UniRule"/>
</dbReference>
<dbReference type="PIRSF" id="PIRSF015589">
    <property type="entry name" value="PP_kinase"/>
    <property type="match status" value="1"/>
</dbReference>
<feature type="binding site" evidence="8">
    <location>
        <position position="586"/>
    </location>
    <ligand>
        <name>ATP</name>
        <dbReference type="ChEBI" id="CHEBI:30616"/>
    </ligand>
</feature>
<dbReference type="Gene3D" id="1.20.58.310">
    <property type="entry name" value="Polyphosphate kinase N-terminal domain"/>
    <property type="match status" value="1"/>
</dbReference>
<comment type="function">
    <text evidence="8 9">Catalyzes the reversible transfer of the terminal phosphate of ATP to form a long-chain polyphosphate (polyP).</text>
</comment>
<dbReference type="NCBIfam" id="NF003921">
    <property type="entry name" value="PRK05443.2-2"/>
    <property type="match status" value="1"/>
</dbReference>
<evidence type="ECO:0000313" key="14">
    <source>
        <dbReference type="EMBL" id="ACL17262.1"/>
    </source>
</evidence>
<keyword evidence="5 8" id="KW-0418">Kinase</keyword>
<dbReference type="Proteomes" id="UP000002457">
    <property type="component" value="Chromosome"/>
</dbReference>
<dbReference type="KEGG" id="mpl:Mpal_1959"/>
<keyword evidence="1 8" id="KW-0597">Phosphoprotein</keyword>
<keyword evidence="6 8" id="KW-0067">ATP-binding</keyword>
<dbReference type="STRING" id="521011.Mpal_1959"/>
<dbReference type="InterPro" id="IPR025198">
    <property type="entry name" value="PPK_N_dom"/>
</dbReference>
<dbReference type="GO" id="GO:0005524">
    <property type="term" value="F:ATP binding"/>
    <property type="evidence" value="ECO:0007669"/>
    <property type="project" value="UniProtKB-KW"/>
</dbReference>
<dbReference type="CDD" id="cd09168">
    <property type="entry name" value="PLDc_PaPPK1_C2_like"/>
    <property type="match status" value="1"/>
</dbReference>
<feature type="domain" description="Polyphosphate kinase middle" evidence="10">
    <location>
        <begin position="142"/>
        <end position="327"/>
    </location>
</feature>
<evidence type="ECO:0000313" key="15">
    <source>
        <dbReference type="Proteomes" id="UP000002457"/>
    </source>
</evidence>
<dbReference type="NCBIfam" id="NF003917">
    <property type="entry name" value="PRK05443.1-1"/>
    <property type="match status" value="1"/>
</dbReference>
<evidence type="ECO:0000259" key="13">
    <source>
        <dbReference type="Pfam" id="PF17941"/>
    </source>
</evidence>
<dbReference type="PANTHER" id="PTHR30218">
    <property type="entry name" value="POLYPHOSPHATE KINASE"/>
    <property type="match status" value="1"/>
</dbReference>
<evidence type="ECO:0000259" key="10">
    <source>
        <dbReference type="Pfam" id="PF02503"/>
    </source>
</evidence>
<dbReference type="PANTHER" id="PTHR30218:SF0">
    <property type="entry name" value="POLYPHOSPHATE KINASE"/>
    <property type="match status" value="1"/>
</dbReference>
<evidence type="ECO:0000256" key="2">
    <source>
        <dbReference type="ARBA" id="ARBA00022679"/>
    </source>
</evidence>
<feature type="active site" description="Phosphohistidine intermediate" evidence="8">
    <location>
        <position position="457"/>
    </location>
</feature>
<dbReference type="InterPro" id="IPR025200">
    <property type="entry name" value="PPK_C_dom2"/>
</dbReference>
<dbReference type="GO" id="GO:0009358">
    <property type="term" value="C:polyphosphate kinase complex"/>
    <property type="evidence" value="ECO:0007669"/>
    <property type="project" value="InterPro"/>
</dbReference>
<evidence type="ECO:0000256" key="3">
    <source>
        <dbReference type="ARBA" id="ARBA00022723"/>
    </source>
</evidence>
<dbReference type="Pfam" id="PF17941">
    <property type="entry name" value="PP_kinase_C_1"/>
    <property type="match status" value="1"/>
</dbReference>
<evidence type="ECO:0000259" key="12">
    <source>
        <dbReference type="Pfam" id="PF13090"/>
    </source>
</evidence>
<comment type="catalytic activity">
    <reaction evidence="8 9">
        <text>[phosphate](n) + ATP = [phosphate](n+1) + ADP</text>
        <dbReference type="Rhea" id="RHEA:19573"/>
        <dbReference type="Rhea" id="RHEA-COMP:9859"/>
        <dbReference type="Rhea" id="RHEA-COMP:14280"/>
        <dbReference type="ChEBI" id="CHEBI:16838"/>
        <dbReference type="ChEBI" id="CHEBI:30616"/>
        <dbReference type="ChEBI" id="CHEBI:456216"/>
        <dbReference type="EC" id="2.7.4.1"/>
    </reaction>
</comment>
<organism evidence="14 15">
    <name type="scientific">Methanosphaerula palustris (strain ATCC BAA-1556 / DSM 19958 / E1-9c)</name>
    <dbReference type="NCBI Taxonomy" id="521011"/>
    <lineage>
        <taxon>Archaea</taxon>
        <taxon>Methanobacteriati</taxon>
        <taxon>Methanobacteriota</taxon>
        <taxon>Stenosarchaea group</taxon>
        <taxon>Methanomicrobia</taxon>
        <taxon>Methanomicrobiales</taxon>
        <taxon>Methanoregulaceae</taxon>
        <taxon>Methanosphaerula</taxon>
    </lineage>
</organism>
<gene>
    <name evidence="8" type="primary">ppk</name>
    <name evidence="14" type="ordered locus">Mpal_1959</name>
</gene>
<accession>B8GKW6</accession>
<dbReference type="EC" id="2.7.4.1" evidence="8 9"/>
<evidence type="ECO:0000256" key="4">
    <source>
        <dbReference type="ARBA" id="ARBA00022741"/>
    </source>
</evidence>
<feature type="binding site" evidence="8">
    <location>
        <position position="64"/>
    </location>
    <ligand>
        <name>ATP</name>
        <dbReference type="ChEBI" id="CHEBI:30616"/>
    </ligand>
</feature>
<evidence type="ECO:0000256" key="5">
    <source>
        <dbReference type="ARBA" id="ARBA00022777"/>
    </source>
</evidence>
<evidence type="ECO:0000256" key="9">
    <source>
        <dbReference type="RuleBase" id="RU003800"/>
    </source>
</evidence>
<dbReference type="GeneID" id="7270763"/>
<dbReference type="Pfam" id="PF13089">
    <property type="entry name" value="PP_kinase_N"/>
    <property type="match status" value="1"/>
</dbReference>
<evidence type="ECO:0000256" key="1">
    <source>
        <dbReference type="ARBA" id="ARBA00022553"/>
    </source>
</evidence>
<feature type="binding site" evidence="8">
    <location>
        <position position="397"/>
    </location>
    <ligand>
        <name>Mg(2+)</name>
        <dbReference type="ChEBI" id="CHEBI:18420"/>
    </ligand>
</feature>
<dbReference type="GO" id="GO:0046872">
    <property type="term" value="F:metal ion binding"/>
    <property type="evidence" value="ECO:0007669"/>
    <property type="project" value="UniProtKB-KW"/>
</dbReference>
<dbReference type="InterPro" id="IPR041108">
    <property type="entry name" value="PP_kinase_C_1"/>
</dbReference>
<dbReference type="InterPro" id="IPR036830">
    <property type="entry name" value="PP_kinase_middle_dom_sf"/>
</dbReference>
<reference evidence="14 15" key="1">
    <citation type="journal article" date="2015" name="Genome Announc.">
        <title>Complete Genome Sequence of Methanosphaerula palustris E1-9CT, a Hydrogenotrophic Methanogen Isolated from a Minerotrophic Fen Peatland.</title>
        <authorList>
            <person name="Cadillo-Quiroz H."/>
            <person name="Browne P."/>
            <person name="Kyrpides N."/>
            <person name="Woyke T."/>
            <person name="Goodwin L."/>
            <person name="Detter C."/>
            <person name="Yavitt J.B."/>
            <person name="Zinder S.H."/>
        </authorList>
    </citation>
    <scope>NUCLEOTIDE SEQUENCE [LARGE SCALE GENOMIC DNA]</scope>
    <source>
        <strain evidence="15">ATCC BAA-1556 / DSM 19958 / E1-9c</strain>
    </source>
</reference>
<dbReference type="Gene3D" id="3.30.1840.10">
    <property type="entry name" value="Polyphosphate kinase middle domain"/>
    <property type="match status" value="1"/>
</dbReference>
<dbReference type="FunFam" id="3.30.870.10:FF:000001">
    <property type="entry name" value="Polyphosphate kinase"/>
    <property type="match status" value="1"/>
</dbReference>
<dbReference type="Gene3D" id="3.30.870.10">
    <property type="entry name" value="Endonuclease Chain A"/>
    <property type="match status" value="2"/>
</dbReference>
<dbReference type="SUPFAM" id="SSF56024">
    <property type="entry name" value="Phospholipase D/nuclease"/>
    <property type="match status" value="2"/>
</dbReference>
<keyword evidence="2 8" id="KW-0808">Transferase</keyword>
<comment type="PTM">
    <text evidence="8 9">An intermediate of this reaction is the autophosphorylated ppk in which a phosphate is covalently linked to a histidine residue through a N-P bond.</text>
</comment>
<feature type="binding site" evidence="8">
    <location>
        <position position="614"/>
    </location>
    <ligand>
        <name>ATP</name>
        <dbReference type="ChEBI" id="CHEBI:30616"/>
    </ligand>
</feature>
<evidence type="ECO:0000256" key="6">
    <source>
        <dbReference type="ARBA" id="ARBA00022840"/>
    </source>
</evidence>
<keyword evidence="3 8" id="KW-0479">Metal-binding</keyword>
<feature type="binding site" evidence="8">
    <location>
        <position position="427"/>
    </location>
    <ligand>
        <name>Mg(2+)</name>
        <dbReference type="ChEBI" id="CHEBI:18420"/>
    </ligand>
</feature>
<sequence>MITPSQQQSTGSEFISEGSDEERALFFNRELSWIAFNRRVLEEALDQTHPLLERVKFLAIFATNLDEFFMIRVAGLQRLLHERVVERPPDGMTAFSQLNEIRALLLPQLMEQMDCWHQQVKPQLAASGIHIHSYSSLSSDRKESLRAMFEREIFPVLTPLAFDTSHPFPFISNLSLNLAILVEDPEEGDCFARLKIPVGLFPRLIEFRAEKNVTQSLGGGEHHYVLLEDLIAANLDLLFPGLRVVAAYPFRVTRNADLEIEEDEASDLMTAIEESMEMRRVGSPVRIEMDRRTPEAICSMVVRHLGISPDMIYRLDEPIGMADMMMLAGLNRPDLQDPPFHPSIPPSLSHDQPIFPVIQRGDLLLYHPYDSFGPVITFLQQAATDPDVLAIKMTLYRVGSNSPIVDALMEARENGKQVTALIELKARFDEENNIGWARALERAGVHVVYGLVGIKVHAKVCLVVRREKQGIVRYIHLGTGNYNAGTSRVYTDIGLMTASTEIGADISDLFNFLTGYARITSYRKLLVAPVTIRDGILQRIEREIVRHQEHGDGYIAFKMNALVDRACILALYRASQAGVRIDLQVRGICCLRPGLPGISETITVTSIVGRFLEHARMYYFRNGGDEEVLVGSADLMPRNLDRRVEILFPIQDKRLLAVIVEDILMVHLRDTAKARKLLPDGTYCRVLPEDGDTPFDTQQWMIDHRGQWYPLIEKDEVLQTFSPLSVPPLTGTGSVRIKGKGKR</sequence>
<evidence type="ECO:0000256" key="7">
    <source>
        <dbReference type="ARBA" id="ARBA00022842"/>
    </source>
</evidence>
<feature type="binding site" evidence="8">
    <location>
        <position position="490"/>
    </location>
    <ligand>
        <name>ATP</name>
        <dbReference type="ChEBI" id="CHEBI:30616"/>
    </ligand>
</feature>
<dbReference type="EMBL" id="CP001338">
    <property type="protein sequence ID" value="ACL17262.1"/>
    <property type="molecule type" value="Genomic_DNA"/>
</dbReference>
<proteinExistence type="inferred from homology"/>
<dbReference type="CDD" id="cd09165">
    <property type="entry name" value="PLDc_PaPPK1_C1_like"/>
    <property type="match status" value="1"/>
</dbReference>
<dbReference type="RefSeq" id="WP_012618581.1">
    <property type="nucleotide sequence ID" value="NC_011832.1"/>
</dbReference>
<dbReference type="NCBIfam" id="NF003918">
    <property type="entry name" value="PRK05443.1-2"/>
    <property type="match status" value="1"/>
</dbReference>
<keyword evidence="15" id="KW-1185">Reference proteome</keyword>